<accession>A0ABX8GTE9</accession>
<dbReference type="Pfam" id="PF13304">
    <property type="entry name" value="AAA_21"/>
    <property type="match status" value="1"/>
</dbReference>
<organism evidence="2 3">
    <name type="scientific">Flammeovirga kamogawensis</name>
    <dbReference type="NCBI Taxonomy" id="373891"/>
    <lineage>
        <taxon>Bacteria</taxon>
        <taxon>Pseudomonadati</taxon>
        <taxon>Bacteroidota</taxon>
        <taxon>Cytophagia</taxon>
        <taxon>Cytophagales</taxon>
        <taxon>Flammeovirgaceae</taxon>
        <taxon>Flammeovirga</taxon>
    </lineage>
</organism>
<dbReference type="Proteomes" id="UP000682802">
    <property type="component" value="Chromosome 1"/>
</dbReference>
<dbReference type="RefSeq" id="WP_144074100.1">
    <property type="nucleotide sequence ID" value="NZ_CP076128.1"/>
</dbReference>
<protein>
    <submittedName>
        <fullName evidence="2">AAA family ATPase</fullName>
    </submittedName>
</protein>
<proteinExistence type="predicted"/>
<dbReference type="PANTHER" id="PTHR32182:SF22">
    <property type="entry name" value="ATP-DEPENDENT ENDONUCLEASE, OLD FAMILY-RELATED"/>
    <property type="match status" value="1"/>
</dbReference>
<dbReference type="Gene3D" id="3.40.50.300">
    <property type="entry name" value="P-loop containing nucleotide triphosphate hydrolases"/>
    <property type="match status" value="1"/>
</dbReference>
<dbReference type="EMBL" id="CP076128">
    <property type="protein sequence ID" value="QWG06694.1"/>
    <property type="molecule type" value="Genomic_DNA"/>
</dbReference>
<dbReference type="PANTHER" id="PTHR32182">
    <property type="entry name" value="DNA REPLICATION AND REPAIR PROTEIN RECF"/>
    <property type="match status" value="1"/>
</dbReference>
<reference evidence="2 3" key="1">
    <citation type="submission" date="2021-05" db="EMBL/GenBank/DDBJ databases">
        <title>Comparative genomic studies on the polysaccharide-degrading batcterial strains of the Flammeovirga genus.</title>
        <authorList>
            <person name="Zewei F."/>
            <person name="Zheng Z."/>
            <person name="Yu L."/>
            <person name="Ruyue G."/>
            <person name="Yanhong M."/>
            <person name="Yuanyuan C."/>
            <person name="Jingyan G."/>
            <person name="Wenjun H."/>
        </authorList>
    </citation>
    <scope>NUCLEOTIDE SEQUENCE [LARGE SCALE GENOMIC DNA]</scope>
    <source>
        <strain evidence="2 3">YS10</strain>
    </source>
</reference>
<keyword evidence="3" id="KW-1185">Reference proteome</keyword>
<feature type="domain" description="ATPase AAA-type core" evidence="1">
    <location>
        <begin position="24"/>
        <end position="313"/>
    </location>
</feature>
<dbReference type="PIRSF" id="PIRSF029347">
    <property type="entry name" value="RecF"/>
    <property type="match status" value="1"/>
</dbReference>
<evidence type="ECO:0000313" key="2">
    <source>
        <dbReference type="EMBL" id="QWG06694.1"/>
    </source>
</evidence>
<dbReference type="InterPro" id="IPR003959">
    <property type="entry name" value="ATPase_AAA_core"/>
</dbReference>
<sequence length="363" mass="41040">MNIGSIRIRGYKSIENQEVKLGPINLLIGGNGVGKSNFISSFTLLRNLYEMNLQTYVESKGRANALLHFGVKNTQQIVLEILFSGDDGKKMNSFHVTLQEAQGKLLVQSVDTYFYSGASKFHQKHSNTLMEESTFKQAKDRQASYVNPFLQQFEVFHFHDTGDTSPLKQSCEVNDNRKLKKDGSNLPAFLYRLKKTAPKSFRRIEKLIQSIAPFFDHFILEPLVLSPEYIKLEWKEKGSIDTTFNAYHLSDGTLRFIALVTLLMQPEPPATIIIDEPELGLHPVAINKLAGLIRIASKKSQIIISTQSVNLVNNFEPEDIIVADRKGKATTFKSLDKEKLGVWLEDYTMGEVWEKNIIGGQPL</sequence>
<dbReference type="SUPFAM" id="SSF52540">
    <property type="entry name" value="P-loop containing nucleoside triphosphate hydrolases"/>
    <property type="match status" value="1"/>
</dbReference>
<evidence type="ECO:0000313" key="3">
    <source>
        <dbReference type="Proteomes" id="UP000682802"/>
    </source>
</evidence>
<evidence type="ECO:0000259" key="1">
    <source>
        <dbReference type="Pfam" id="PF13304"/>
    </source>
</evidence>
<name>A0ABX8GTE9_9BACT</name>
<gene>
    <name evidence="2" type="ORF">KM029_15460</name>
</gene>
<dbReference type="InterPro" id="IPR014555">
    <property type="entry name" value="RecF-like"/>
</dbReference>
<dbReference type="InterPro" id="IPR027417">
    <property type="entry name" value="P-loop_NTPase"/>
</dbReference>